<protein>
    <submittedName>
        <fullName evidence="1">Uncharacterized protein</fullName>
    </submittedName>
</protein>
<organism evidence="1 2">
    <name type="scientific">Peribacillus asahii</name>
    <dbReference type="NCBI Taxonomy" id="228899"/>
    <lineage>
        <taxon>Bacteria</taxon>
        <taxon>Bacillati</taxon>
        <taxon>Bacillota</taxon>
        <taxon>Bacilli</taxon>
        <taxon>Bacillales</taxon>
        <taxon>Bacillaceae</taxon>
        <taxon>Peribacillus</taxon>
    </lineage>
</organism>
<dbReference type="KEGG" id="pasa:BAOM_4575"/>
<accession>A0A3T0KXT6</accession>
<evidence type="ECO:0000313" key="2">
    <source>
        <dbReference type="Proteomes" id="UP000283095"/>
    </source>
</evidence>
<evidence type="ECO:0000313" key="1">
    <source>
        <dbReference type="EMBL" id="AZV45155.1"/>
    </source>
</evidence>
<dbReference type="AlphaFoldDB" id="A0A3T0KXT6"/>
<gene>
    <name evidence="1" type="ORF">BAOM_4575</name>
</gene>
<proteinExistence type="predicted"/>
<name>A0A3T0KXT6_9BACI</name>
<dbReference type="EMBL" id="CP026095">
    <property type="protein sequence ID" value="AZV45155.1"/>
    <property type="molecule type" value="Genomic_DNA"/>
</dbReference>
<reference evidence="1 2" key="1">
    <citation type="submission" date="2018-01" db="EMBL/GenBank/DDBJ databases">
        <title>Bacillus asahii Genome sequencing and assembly.</title>
        <authorList>
            <person name="Jiang H."/>
            <person name="Feng Y."/>
            <person name="Zhao F."/>
            <person name="Lin X."/>
        </authorList>
    </citation>
    <scope>NUCLEOTIDE SEQUENCE [LARGE SCALE GENOMIC DNA]</scope>
    <source>
        <strain evidence="1 2">OM18</strain>
    </source>
</reference>
<dbReference type="Proteomes" id="UP000283095">
    <property type="component" value="Chromosome"/>
</dbReference>
<sequence length="43" mass="4751">MPFGDSYLFHSELGAGARQSEKRKHLGTFMNKLGTVPKSDALK</sequence>